<dbReference type="Proteomes" id="UP000017127">
    <property type="component" value="Unassembled WGS sequence"/>
</dbReference>
<accession>U7QMX8</accession>
<dbReference type="OrthoDB" id="440269at2"/>
<gene>
    <name evidence="1" type="ORF">M595_0716</name>
</gene>
<proteinExistence type="predicted"/>
<dbReference type="RefSeq" id="WP_023064470.1">
    <property type="nucleotide sequence ID" value="NZ_AUZM01000004.1"/>
</dbReference>
<protein>
    <submittedName>
        <fullName evidence="1">Uncharacterized protein</fullName>
    </submittedName>
</protein>
<comment type="caution">
    <text evidence="1">The sequence shown here is derived from an EMBL/GenBank/DDBJ whole genome shotgun (WGS) entry which is preliminary data.</text>
</comment>
<sequence>MNQNLLKQAINRDKVFKKLLQTELNQGANANHLAFLDRGIENSPYRNEIDRYPTYLLQKSMTFRPYPQLGKIPEINPDSLSFLHEEITEACICLGRWEQEELQTLWMGKNPLRKAQFWSSTKIIPVLNVLSQVNSKFPCSAVENWQIQNPEDECMKASFDAIVEDIVSYEKQIESSNALSAMFKRFETREKLEKWLQNITGNYDLEFQGDYGESPWIMNPELVDCQRKEVLLKAVSETDKGENLLSAYDLTRIISMVGWHYYLDPSLQIPGVNWNSLKPIIKGLGKDTARFVDVALEMLGLENVIRFPVILSKLGHGPSSLRQTIETTYMAFVQFVDPLPKATGNSAKWRSIAMTLRGVIPIQDMENFDDESIRLDARIAAEVTEIIRRVITEELDEVV</sequence>
<organism evidence="1 2">
    <name type="scientific">Lyngbya aestuarii BL J</name>
    <dbReference type="NCBI Taxonomy" id="1348334"/>
    <lineage>
        <taxon>Bacteria</taxon>
        <taxon>Bacillati</taxon>
        <taxon>Cyanobacteriota</taxon>
        <taxon>Cyanophyceae</taxon>
        <taxon>Oscillatoriophycideae</taxon>
        <taxon>Oscillatoriales</taxon>
        <taxon>Microcoleaceae</taxon>
        <taxon>Lyngbya</taxon>
    </lineage>
</organism>
<evidence type="ECO:0000313" key="1">
    <source>
        <dbReference type="EMBL" id="ERT09243.1"/>
    </source>
</evidence>
<dbReference type="EMBL" id="AUZM01000004">
    <property type="protein sequence ID" value="ERT09243.1"/>
    <property type="molecule type" value="Genomic_DNA"/>
</dbReference>
<dbReference type="AlphaFoldDB" id="U7QMX8"/>
<reference evidence="1 2" key="1">
    <citation type="journal article" date="2013" name="Front. Microbiol.">
        <title>Comparative genomic analyses of the cyanobacterium, Lyngbya aestuarii BL J, a powerful hydrogen producer.</title>
        <authorList>
            <person name="Kothari A."/>
            <person name="Vaughn M."/>
            <person name="Garcia-Pichel F."/>
        </authorList>
    </citation>
    <scope>NUCLEOTIDE SEQUENCE [LARGE SCALE GENOMIC DNA]</scope>
    <source>
        <strain evidence="1 2">BL J</strain>
    </source>
</reference>
<evidence type="ECO:0000313" key="2">
    <source>
        <dbReference type="Proteomes" id="UP000017127"/>
    </source>
</evidence>
<name>U7QMX8_9CYAN</name>
<dbReference type="PATRIC" id="fig|1348334.3.peg.703"/>
<keyword evidence="2" id="KW-1185">Reference proteome</keyword>